<keyword evidence="3" id="KW-1185">Reference proteome</keyword>
<dbReference type="AlphaFoldDB" id="A0ABD2JFT5"/>
<evidence type="ECO:0000313" key="2">
    <source>
        <dbReference type="EMBL" id="KAL3089488.1"/>
    </source>
</evidence>
<dbReference type="EMBL" id="JBICCN010000144">
    <property type="protein sequence ID" value="KAL3089488.1"/>
    <property type="molecule type" value="Genomic_DNA"/>
</dbReference>
<name>A0ABD2JFT5_HETSC</name>
<evidence type="ECO:0000256" key="1">
    <source>
        <dbReference type="SAM" id="MobiDB-lite"/>
    </source>
</evidence>
<feature type="region of interest" description="Disordered" evidence="1">
    <location>
        <begin position="76"/>
        <end position="98"/>
    </location>
</feature>
<evidence type="ECO:0000313" key="3">
    <source>
        <dbReference type="Proteomes" id="UP001620645"/>
    </source>
</evidence>
<proteinExistence type="predicted"/>
<accession>A0ABD2JFT5</accession>
<comment type="caution">
    <text evidence="2">The sequence shown here is derived from an EMBL/GenBank/DDBJ whole genome shotgun (WGS) entry which is preliminary data.</text>
</comment>
<feature type="region of interest" description="Disordered" evidence="1">
    <location>
        <begin position="150"/>
        <end position="172"/>
    </location>
</feature>
<feature type="compositionally biased region" description="Basic and acidic residues" evidence="1">
    <location>
        <begin position="158"/>
        <end position="172"/>
    </location>
</feature>
<reference evidence="2 3" key="1">
    <citation type="submission" date="2024-10" db="EMBL/GenBank/DDBJ databases">
        <authorList>
            <person name="Kim D."/>
        </authorList>
    </citation>
    <scope>NUCLEOTIDE SEQUENCE [LARGE SCALE GENOMIC DNA]</scope>
    <source>
        <strain evidence="2">Taebaek</strain>
    </source>
</reference>
<dbReference type="Proteomes" id="UP001620645">
    <property type="component" value="Unassembled WGS sequence"/>
</dbReference>
<gene>
    <name evidence="2" type="ORF">niasHS_006872</name>
</gene>
<protein>
    <submittedName>
        <fullName evidence="2">Uncharacterized protein</fullName>
    </submittedName>
</protein>
<organism evidence="2 3">
    <name type="scientific">Heterodera schachtii</name>
    <name type="common">Sugarbeet cyst nematode worm</name>
    <name type="synonym">Tylenchus schachtii</name>
    <dbReference type="NCBI Taxonomy" id="97005"/>
    <lineage>
        <taxon>Eukaryota</taxon>
        <taxon>Metazoa</taxon>
        <taxon>Ecdysozoa</taxon>
        <taxon>Nematoda</taxon>
        <taxon>Chromadorea</taxon>
        <taxon>Rhabditida</taxon>
        <taxon>Tylenchina</taxon>
        <taxon>Tylenchomorpha</taxon>
        <taxon>Tylenchoidea</taxon>
        <taxon>Heteroderidae</taxon>
        <taxon>Heteroderinae</taxon>
        <taxon>Heterodera</taxon>
    </lineage>
</organism>
<sequence length="172" mass="20246">MAKSDGLKALLGEKMSLINKRTRFADSDEEERTENSKPFSFLASIGRIYPEQNEKNKNTIVVEDSPEQFLAKTRLTNETEKSAPKLKNISLYKPPNGDGDMRQCFFVNEHTHEIRSSFSSFRRHQKEETLRKEWDKKRAPIVKFYKKERKSALRHLRKGTEKERTKPKEQNE</sequence>